<evidence type="ECO:0000256" key="4">
    <source>
        <dbReference type="ARBA" id="ARBA00022989"/>
    </source>
</evidence>
<dbReference type="EMBL" id="CP129968">
    <property type="protein sequence ID" value="WKK82867.2"/>
    <property type="molecule type" value="Genomic_DNA"/>
</dbReference>
<proteinExistence type="predicted"/>
<feature type="transmembrane region" description="Helical" evidence="6">
    <location>
        <begin position="175"/>
        <end position="198"/>
    </location>
</feature>
<dbReference type="RefSeq" id="WP_322347447.1">
    <property type="nucleotide sequence ID" value="NZ_CP129968.2"/>
</dbReference>
<feature type="transmembrane region" description="Helical" evidence="6">
    <location>
        <begin position="288"/>
        <end position="306"/>
    </location>
</feature>
<gene>
    <name evidence="7" type="ORF">QYS47_13180</name>
</gene>
<feature type="transmembrane region" description="Helical" evidence="6">
    <location>
        <begin position="377"/>
        <end position="399"/>
    </location>
</feature>
<feature type="transmembrane region" description="Helical" evidence="6">
    <location>
        <begin position="475"/>
        <end position="493"/>
    </location>
</feature>
<keyword evidence="4 6" id="KW-1133">Transmembrane helix</keyword>
<feature type="transmembrane region" description="Helical" evidence="6">
    <location>
        <begin position="446"/>
        <end position="463"/>
    </location>
</feature>
<evidence type="ECO:0000313" key="7">
    <source>
        <dbReference type="EMBL" id="WKK82867.2"/>
    </source>
</evidence>
<dbReference type="AlphaFoldDB" id="A0AA49GCX4"/>
<dbReference type="KEGG" id="marp:QYS47_13180"/>
<reference evidence="7" key="1">
    <citation type="submission" date="2023-08" db="EMBL/GenBank/DDBJ databases">
        <title>Comparative genomics and taxonomic characterization of three novel marine species of genus Marivirga.</title>
        <authorList>
            <person name="Muhammad N."/>
            <person name="Kim S.-G."/>
        </authorList>
    </citation>
    <scope>NUCLEOTIDE SEQUENCE</scope>
    <source>
        <strain evidence="7">BKB1-2</strain>
    </source>
</reference>
<accession>A0AA49GCX4</accession>
<dbReference type="PANTHER" id="PTHR43652:SF6">
    <property type="entry name" value="ARGININE REPRESSOR"/>
    <property type="match status" value="1"/>
</dbReference>
<feature type="transmembrane region" description="Helical" evidence="6">
    <location>
        <begin position="113"/>
        <end position="137"/>
    </location>
</feature>
<evidence type="ECO:0000256" key="6">
    <source>
        <dbReference type="SAM" id="Phobius"/>
    </source>
</evidence>
<feature type="transmembrane region" description="Helical" evidence="6">
    <location>
        <begin position="344"/>
        <end position="365"/>
    </location>
</feature>
<keyword evidence="5 6" id="KW-0472">Membrane</keyword>
<name>A0AA49GCX4_9BACT</name>
<evidence type="ECO:0000256" key="3">
    <source>
        <dbReference type="ARBA" id="ARBA00022692"/>
    </source>
</evidence>
<feature type="transmembrane region" description="Helical" evidence="6">
    <location>
        <begin position="149"/>
        <end position="169"/>
    </location>
</feature>
<feature type="transmembrane region" description="Helical" evidence="6">
    <location>
        <begin position="234"/>
        <end position="252"/>
    </location>
</feature>
<protein>
    <submittedName>
        <fullName evidence="7">YfcC family protein</fullName>
    </submittedName>
</protein>
<dbReference type="GO" id="GO:0005886">
    <property type="term" value="C:plasma membrane"/>
    <property type="evidence" value="ECO:0007669"/>
    <property type="project" value="UniProtKB-SubCell"/>
</dbReference>
<keyword evidence="2" id="KW-1003">Cell membrane</keyword>
<evidence type="ECO:0000256" key="2">
    <source>
        <dbReference type="ARBA" id="ARBA00022475"/>
    </source>
</evidence>
<evidence type="ECO:0000256" key="1">
    <source>
        <dbReference type="ARBA" id="ARBA00004651"/>
    </source>
</evidence>
<organism evidence="7">
    <name type="scientific">Marivirga arenosa</name>
    <dbReference type="NCBI Taxonomy" id="3059076"/>
    <lineage>
        <taxon>Bacteria</taxon>
        <taxon>Pseudomonadati</taxon>
        <taxon>Bacteroidota</taxon>
        <taxon>Cytophagia</taxon>
        <taxon>Cytophagales</taxon>
        <taxon>Marivirgaceae</taxon>
        <taxon>Marivirga</taxon>
    </lineage>
</organism>
<dbReference type="InterPro" id="IPR018385">
    <property type="entry name" value="C4_dicarb_anaerob_car-like"/>
</dbReference>
<dbReference type="InterPro" id="IPR051679">
    <property type="entry name" value="DASS-Related_Transporters"/>
</dbReference>
<feature type="transmembrane region" description="Helical" evidence="6">
    <location>
        <begin position="7"/>
        <end position="24"/>
    </location>
</feature>
<sequence>MKFPAAQTILIIIAGLVTIMTWIIPAGSYNSLSYNESADNFVIQSQDSSYQLAASEESLSKLNVNIPIDKFTSGAIYKPISIPNTYEKLPSKPQGFMDFISAPIKGIIEAADIIFLVLIIGGMIGIMNTTGAFNAGMAWLSKVLKGKEFLLIIFTSLLISLGGTTFGLAEETLAFYPILIPIFIAAGYDTMVGLASIFLGSAIGVMASTVNPFATIIASDAAGISWTSGLEGRIVLYIVSMTVTILYILWYAKKVKNNPEKSLTDPKATKSLAYIQQATSDKHIALTLRLRIILIVFTACFVLMILGVSQWGWWFVEMTTVFFAGAILIGFIAKMKENDFIESFLQGAADLLGVAFIIGLARGITIIMNDGLISDSILFYASELTSGMNKGVFINALYFIYQGLTFFIPSSSGMAVLTMPILSPLAENVNIGRELIVNAYQMGNGLFNSVSPTGLVLASLGLVKIGYDKFLKFMVPLYIMLAIVGVIFLTILAF</sequence>
<evidence type="ECO:0000256" key="5">
    <source>
        <dbReference type="ARBA" id="ARBA00023136"/>
    </source>
</evidence>
<feature type="transmembrane region" description="Helical" evidence="6">
    <location>
        <begin position="312"/>
        <end position="332"/>
    </location>
</feature>
<dbReference type="Proteomes" id="UP001232019">
    <property type="component" value="Chromosome"/>
</dbReference>
<dbReference type="Pfam" id="PF03606">
    <property type="entry name" value="DcuC"/>
    <property type="match status" value="1"/>
</dbReference>
<comment type="subcellular location">
    <subcellularLocation>
        <location evidence="1">Cell membrane</location>
        <topology evidence="1">Multi-pass membrane protein</topology>
    </subcellularLocation>
</comment>
<dbReference type="PANTHER" id="PTHR43652">
    <property type="entry name" value="BASIC AMINO ACID ANTIPORTER YFCC-RELATED"/>
    <property type="match status" value="1"/>
</dbReference>
<feature type="transmembrane region" description="Helical" evidence="6">
    <location>
        <begin position="406"/>
        <end position="426"/>
    </location>
</feature>
<keyword evidence="3 6" id="KW-0812">Transmembrane</keyword>